<name>A0A918QCW6_9BACT</name>
<dbReference type="AlphaFoldDB" id="A0A918QCW6"/>
<proteinExistence type="predicted"/>
<keyword evidence="1" id="KW-1133">Transmembrane helix</keyword>
<feature type="transmembrane region" description="Helical" evidence="1">
    <location>
        <begin position="74"/>
        <end position="91"/>
    </location>
</feature>
<evidence type="ECO:0000313" key="2">
    <source>
        <dbReference type="EMBL" id="GGZ39642.1"/>
    </source>
</evidence>
<gene>
    <name evidence="2" type="ORF">GCM10007049_36240</name>
</gene>
<keyword evidence="1" id="KW-0812">Transmembrane</keyword>
<feature type="transmembrane region" description="Helical" evidence="1">
    <location>
        <begin position="41"/>
        <end position="62"/>
    </location>
</feature>
<keyword evidence="1" id="KW-0472">Membrane</keyword>
<evidence type="ECO:0000256" key="1">
    <source>
        <dbReference type="SAM" id="Phobius"/>
    </source>
</evidence>
<protein>
    <submittedName>
        <fullName evidence="2">Uncharacterized protein</fullName>
    </submittedName>
</protein>
<accession>A0A918QCW6</accession>
<evidence type="ECO:0000313" key="3">
    <source>
        <dbReference type="Proteomes" id="UP000619457"/>
    </source>
</evidence>
<feature type="transmembrane region" description="Helical" evidence="1">
    <location>
        <begin position="12"/>
        <end position="35"/>
    </location>
</feature>
<reference evidence="2" key="2">
    <citation type="submission" date="2020-09" db="EMBL/GenBank/DDBJ databases">
        <authorList>
            <person name="Sun Q."/>
            <person name="Kim S."/>
        </authorList>
    </citation>
    <scope>NUCLEOTIDE SEQUENCE</scope>
    <source>
        <strain evidence="2">KCTC 12368</strain>
    </source>
</reference>
<reference evidence="2" key="1">
    <citation type="journal article" date="2014" name="Int. J. Syst. Evol. Microbiol.">
        <title>Complete genome sequence of Corynebacterium casei LMG S-19264T (=DSM 44701T), isolated from a smear-ripened cheese.</title>
        <authorList>
            <consortium name="US DOE Joint Genome Institute (JGI-PGF)"/>
            <person name="Walter F."/>
            <person name="Albersmeier A."/>
            <person name="Kalinowski J."/>
            <person name="Ruckert C."/>
        </authorList>
    </citation>
    <scope>NUCLEOTIDE SEQUENCE</scope>
    <source>
        <strain evidence="2">KCTC 12368</strain>
    </source>
</reference>
<comment type="caution">
    <text evidence="2">The sequence shown here is derived from an EMBL/GenBank/DDBJ whole genome shotgun (WGS) entry which is preliminary data.</text>
</comment>
<organism evidence="2 3">
    <name type="scientific">Echinicola pacifica</name>
    <dbReference type="NCBI Taxonomy" id="346377"/>
    <lineage>
        <taxon>Bacteria</taxon>
        <taxon>Pseudomonadati</taxon>
        <taxon>Bacteroidota</taxon>
        <taxon>Cytophagia</taxon>
        <taxon>Cytophagales</taxon>
        <taxon>Cyclobacteriaceae</taxon>
        <taxon>Echinicola</taxon>
    </lineage>
</organism>
<keyword evidence="3" id="KW-1185">Reference proteome</keyword>
<dbReference type="EMBL" id="BMWX01000009">
    <property type="protein sequence ID" value="GGZ39642.1"/>
    <property type="molecule type" value="Genomic_DNA"/>
</dbReference>
<dbReference type="Proteomes" id="UP000619457">
    <property type="component" value="Unassembled WGS sequence"/>
</dbReference>
<sequence>MDKNPNDLLQKAFFTGLIGIVLCLIPIISLLLPSIPREKVFFLKGFGILAQLTALSMVVLVLRVRKLDKTIKDKAKRMLIVLSVALLYFFLT</sequence>